<accession>A0A166BI99</accession>
<protein>
    <recommendedName>
        <fullName evidence="3">alpha-galactosidase</fullName>
        <ecNumber evidence="3">3.2.1.22</ecNumber>
    </recommendedName>
</protein>
<evidence type="ECO:0000256" key="4">
    <source>
        <dbReference type="ARBA" id="ARBA00022801"/>
    </source>
</evidence>
<dbReference type="EMBL" id="KV425894">
    <property type="protein sequence ID" value="KZW01330.1"/>
    <property type="molecule type" value="Genomic_DNA"/>
</dbReference>
<dbReference type="GO" id="GO:0005975">
    <property type="term" value="P:carbohydrate metabolic process"/>
    <property type="evidence" value="ECO:0007669"/>
    <property type="project" value="InterPro"/>
</dbReference>
<dbReference type="InterPro" id="IPR013785">
    <property type="entry name" value="Aldolase_TIM"/>
</dbReference>
<name>A0A166BI99_EXIGL</name>
<sequence>MGQWHSSRASRAVNAAPPAQEDQADLPANEGDDDIREQEKRQGAIYVPFYGTSANGHNSSARGWNTFGLQANPATNPGFVFNDFHFAQQCDNIVTRAGGDYYCSLDSGWSGNGGDPFGRLQPEPSVFTSFSPVLKGLADHLHSKGLKLGVYVLPGAFEGDQDVTIEGTNIRLGDVLDFDQPGYNLRRSFKWGQPGVQEWHDSVIKNFASLGVDFIKIDFVTPGSPDAGEDLPTDTSMAVVNYHNSIQRLAPGVRIDVSWKLDRTEPFFSRWQASGDTIRTDQDINNGGSSTFVSWEVTQRAINNYRLFINEQTQNVTRHGLPIRIRPDMDNLYTGNPASVSGISDVERYTMAITWIGAGANLITGSDMTNLDDLGRELLYNDEALDVADFTAQFSMQPRNPADGGVAAKQLQAWVAGPDASGTAVVVLSNYGPDLGQGGFGESIQGVQVVGVSLDILGLGGSSWSVRRVWGGGGSGGSDHTDVGVTADTVSASLGPGESVLYRLQRQ</sequence>
<gene>
    <name evidence="7" type="ORF">EXIGLDRAFT_718469</name>
</gene>
<evidence type="ECO:0000256" key="6">
    <source>
        <dbReference type="SAM" id="MobiDB-lite"/>
    </source>
</evidence>
<reference evidence="7 8" key="1">
    <citation type="journal article" date="2016" name="Mol. Biol. Evol.">
        <title>Comparative Genomics of Early-Diverging Mushroom-Forming Fungi Provides Insights into the Origins of Lignocellulose Decay Capabilities.</title>
        <authorList>
            <person name="Nagy L.G."/>
            <person name="Riley R."/>
            <person name="Tritt A."/>
            <person name="Adam C."/>
            <person name="Daum C."/>
            <person name="Floudas D."/>
            <person name="Sun H."/>
            <person name="Yadav J.S."/>
            <person name="Pangilinan J."/>
            <person name="Larsson K.H."/>
            <person name="Matsuura K."/>
            <person name="Barry K."/>
            <person name="Labutti K."/>
            <person name="Kuo R."/>
            <person name="Ohm R.A."/>
            <person name="Bhattacharya S.S."/>
            <person name="Shirouzu T."/>
            <person name="Yoshinaga Y."/>
            <person name="Martin F.M."/>
            <person name="Grigoriev I.V."/>
            <person name="Hibbett D.S."/>
        </authorList>
    </citation>
    <scope>NUCLEOTIDE SEQUENCE [LARGE SCALE GENOMIC DNA]</scope>
    <source>
        <strain evidence="7 8">HHB12029</strain>
    </source>
</reference>
<evidence type="ECO:0000256" key="1">
    <source>
        <dbReference type="ARBA" id="ARBA00001255"/>
    </source>
</evidence>
<dbReference type="PANTHER" id="PTHR11452">
    <property type="entry name" value="ALPHA-GALACTOSIDASE/ALPHA-N-ACETYLGALACTOSAMINIDASE"/>
    <property type="match status" value="1"/>
</dbReference>
<dbReference type="InterPro" id="IPR017853">
    <property type="entry name" value="GH"/>
</dbReference>
<evidence type="ECO:0000256" key="5">
    <source>
        <dbReference type="ARBA" id="ARBA00023295"/>
    </source>
</evidence>
<dbReference type="InterPro" id="IPR002241">
    <property type="entry name" value="Glyco_hydro_27"/>
</dbReference>
<organism evidence="7 8">
    <name type="scientific">Exidia glandulosa HHB12029</name>
    <dbReference type="NCBI Taxonomy" id="1314781"/>
    <lineage>
        <taxon>Eukaryota</taxon>
        <taxon>Fungi</taxon>
        <taxon>Dikarya</taxon>
        <taxon>Basidiomycota</taxon>
        <taxon>Agaricomycotina</taxon>
        <taxon>Agaricomycetes</taxon>
        <taxon>Auriculariales</taxon>
        <taxon>Exidiaceae</taxon>
        <taxon>Exidia</taxon>
    </lineage>
</organism>
<dbReference type="Pfam" id="PF16499">
    <property type="entry name" value="Melibiase_2"/>
    <property type="match status" value="1"/>
</dbReference>
<comment type="similarity">
    <text evidence="2">Belongs to the glycosyl hydrolase 27 family.</text>
</comment>
<dbReference type="OrthoDB" id="5795902at2759"/>
<keyword evidence="4 7" id="KW-0378">Hydrolase</keyword>
<dbReference type="InParanoid" id="A0A166BI99"/>
<dbReference type="InterPro" id="IPR013780">
    <property type="entry name" value="Glyco_hydro_b"/>
</dbReference>
<proteinExistence type="inferred from homology"/>
<keyword evidence="8" id="KW-1185">Reference proteome</keyword>
<dbReference type="Gene3D" id="3.20.20.70">
    <property type="entry name" value="Aldolase class I"/>
    <property type="match status" value="1"/>
</dbReference>
<dbReference type="PANTHER" id="PTHR11452:SF33">
    <property type="entry name" value="ALPHA-GALACTOSIDASE 2"/>
    <property type="match status" value="1"/>
</dbReference>
<dbReference type="Proteomes" id="UP000077266">
    <property type="component" value="Unassembled WGS sequence"/>
</dbReference>
<evidence type="ECO:0000313" key="7">
    <source>
        <dbReference type="EMBL" id="KZW01330.1"/>
    </source>
</evidence>
<dbReference type="EC" id="3.2.1.22" evidence="3"/>
<evidence type="ECO:0000313" key="8">
    <source>
        <dbReference type="Proteomes" id="UP000077266"/>
    </source>
</evidence>
<dbReference type="AlphaFoldDB" id="A0A166BI99"/>
<dbReference type="STRING" id="1314781.A0A166BI99"/>
<evidence type="ECO:0000256" key="3">
    <source>
        <dbReference type="ARBA" id="ARBA00012755"/>
    </source>
</evidence>
<dbReference type="SUPFAM" id="SSF51445">
    <property type="entry name" value="(Trans)glycosidases"/>
    <property type="match status" value="1"/>
</dbReference>
<dbReference type="Gene3D" id="2.60.40.1180">
    <property type="entry name" value="Golgi alpha-mannosidase II"/>
    <property type="match status" value="1"/>
</dbReference>
<feature type="region of interest" description="Disordered" evidence="6">
    <location>
        <begin position="1"/>
        <end position="32"/>
    </location>
</feature>
<dbReference type="GO" id="GO:0004557">
    <property type="term" value="F:alpha-galactosidase activity"/>
    <property type="evidence" value="ECO:0007669"/>
    <property type="project" value="UniProtKB-EC"/>
</dbReference>
<comment type="catalytic activity">
    <reaction evidence="1">
        <text>Hydrolysis of terminal, non-reducing alpha-D-galactose residues in alpha-D-galactosides, including galactose oligosaccharides, galactomannans and galactolipids.</text>
        <dbReference type="EC" id="3.2.1.22"/>
    </reaction>
</comment>
<keyword evidence="5" id="KW-0326">Glycosidase</keyword>
<evidence type="ECO:0000256" key="2">
    <source>
        <dbReference type="ARBA" id="ARBA00009743"/>
    </source>
</evidence>